<dbReference type="CDD" id="cd04301">
    <property type="entry name" value="NAT_SF"/>
    <property type="match status" value="1"/>
</dbReference>
<dbReference type="Gene3D" id="3.40.630.30">
    <property type="match status" value="1"/>
</dbReference>
<evidence type="ECO:0000256" key="2">
    <source>
        <dbReference type="ARBA" id="ARBA00023315"/>
    </source>
</evidence>
<protein>
    <submittedName>
        <fullName evidence="4">Acetyltransferase</fullName>
    </submittedName>
</protein>
<dbReference type="Proteomes" id="UP000093111">
    <property type="component" value="Unassembled WGS sequence"/>
</dbReference>
<dbReference type="OrthoDB" id="9789603at2"/>
<comment type="caution">
    <text evidence="4">The sequence shown here is derived from an EMBL/GenBank/DDBJ whole genome shotgun (WGS) entry which is preliminary data.</text>
</comment>
<organism evidence="4 5">
    <name type="scientific">Pararhizobium polonicum</name>
    <dbReference type="NCBI Taxonomy" id="1612624"/>
    <lineage>
        <taxon>Bacteria</taxon>
        <taxon>Pseudomonadati</taxon>
        <taxon>Pseudomonadota</taxon>
        <taxon>Alphaproteobacteria</taxon>
        <taxon>Hyphomicrobiales</taxon>
        <taxon>Rhizobiaceae</taxon>
        <taxon>Rhizobium/Agrobacterium group</taxon>
        <taxon>Pararhizobium</taxon>
    </lineage>
</organism>
<feature type="domain" description="N-acetyltransferase" evidence="3">
    <location>
        <begin position="1"/>
        <end position="156"/>
    </location>
</feature>
<sequence length="156" mass="17312">MNLLPIDDAFADWDALLALILASFAYMHPRIDPPSSALRLTRQSLQEKARAEKSYAAVDSGRLLGCVFCKPEPPDCLYIGKLAVAPEAQGKGVGRILLQAAEDHAVECGFSSLRLETRIELAENHRVFARWGFVRTAQAAHPGFSRPTYIEMRKML</sequence>
<evidence type="ECO:0000313" key="4">
    <source>
        <dbReference type="EMBL" id="OBZ97094.1"/>
    </source>
</evidence>
<dbReference type="EMBL" id="LGLV01000004">
    <property type="protein sequence ID" value="OBZ97094.1"/>
    <property type="molecule type" value="Genomic_DNA"/>
</dbReference>
<evidence type="ECO:0000256" key="1">
    <source>
        <dbReference type="ARBA" id="ARBA00022679"/>
    </source>
</evidence>
<keyword evidence="1 4" id="KW-0808">Transferase</keyword>
<dbReference type="STRING" id="1612624.ADU59_05270"/>
<dbReference type="InterPro" id="IPR050832">
    <property type="entry name" value="Bact_Acetyltransf"/>
</dbReference>
<dbReference type="Pfam" id="PF00583">
    <property type="entry name" value="Acetyltransf_1"/>
    <property type="match status" value="1"/>
</dbReference>
<keyword evidence="5" id="KW-1185">Reference proteome</keyword>
<accession>A0A1C7PBL0</accession>
<dbReference type="InterPro" id="IPR000182">
    <property type="entry name" value="GNAT_dom"/>
</dbReference>
<dbReference type="PATRIC" id="fig|1612624.7.peg.1100"/>
<keyword evidence="2" id="KW-0012">Acyltransferase</keyword>
<dbReference type="SUPFAM" id="SSF55729">
    <property type="entry name" value="Acyl-CoA N-acyltransferases (Nat)"/>
    <property type="match status" value="1"/>
</dbReference>
<dbReference type="PANTHER" id="PTHR43877:SF2">
    <property type="entry name" value="AMINOALKYLPHOSPHONATE N-ACETYLTRANSFERASE-RELATED"/>
    <property type="match status" value="1"/>
</dbReference>
<dbReference type="PANTHER" id="PTHR43877">
    <property type="entry name" value="AMINOALKYLPHOSPHONATE N-ACETYLTRANSFERASE-RELATED-RELATED"/>
    <property type="match status" value="1"/>
</dbReference>
<name>A0A1C7PBL0_9HYPH</name>
<gene>
    <name evidence="4" type="ORF">ADU59_05270</name>
</gene>
<dbReference type="InterPro" id="IPR016181">
    <property type="entry name" value="Acyl_CoA_acyltransferase"/>
</dbReference>
<reference evidence="4 5" key="1">
    <citation type="journal article" date="2016" name="Syst. Appl. Microbiol.">
        <title>Pararhizobium polonicum sp. nov. isolated from tumors on stone fruit rootstocks.</title>
        <authorList>
            <person name="Pulawska J."/>
            <person name="Kuzmanovic N."/>
            <person name="Willems A."/>
            <person name="Pothier J.F."/>
        </authorList>
    </citation>
    <scope>NUCLEOTIDE SEQUENCE [LARGE SCALE GENOMIC DNA]</scope>
    <source>
        <strain evidence="4 5">F5.1</strain>
    </source>
</reference>
<dbReference type="GO" id="GO:0016747">
    <property type="term" value="F:acyltransferase activity, transferring groups other than amino-acyl groups"/>
    <property type="evidence" value="ECO:0007669"/>
    <property type="project" value="InterPro"/>
</dbReference>
<proteinExistence type="predicted"/>
<evidence type="ECO:0000259" key="3">
    <source>
        <dbReference type="PROSITE" id="PS51186"/>
    </source>
</evidence>
<evidence type="ECO:0000313" key="5">
    <source>
        <dbReference type="Proteomes" id="UP000093111"/>
    </source>
</evidence>
<dbReference type="RefSeq" id="WP_068952317.1">
    <property type="nucleotide sequence ID" value="NZ_LGLV01000004.1"/>
</dbReference>
<dbReference type="AlphaFoldDB" id="A0A1C7PBL0"/>
<dbReference type="PROSITE" id="PS51186">
    <property type="entry name" value="GNAT"/>
    <property type="match status" value="1"/>
</dbReference>